<reference evidence="2" key="1">
    <citation type="journal article" date="2012" name="Nat. Biotechnol.">
        <title>Reference genome sequence of the model plant Setaria.</title>
        <authorList>
            <person name="Bennetzen J.L."/>
            <person name="Schmutz J."/>
            <person name="Wang H."/>
            <person name="Percifield R."/>
            <person name="Hawkins J."/>
            <person name="Pontaroli A.C."/>
            <person name="Estep M."/>
            <person name="Feng L."/>
            <person name="Vaughn J.N."/>
            <person name="Grimwood J."/>
            <person name="Jenkins J."/>
            <person name="Barry K."/>
            <person name="Lindquist E."/>
            <person name="Hellsten U."/>
            <person name="Deshpande S."/>
            <person name="Wang X."/>
            <person name="Wu X."/>
            <person name="Mitros T."/>
            <person name="Triplett J."/>
            <person name="Yang X."/>
            <person name="Ye C.Y."/>
            <person name="Mauro-Herrera M."/>
            <person name="Wang L."/>
            <person name="Li P."/>
            <person name="Sharma M."/>
            <person name="Sharma R."/>
            <person name="Ronald P.C."/>
            <person name="Panaud O."/>
            <person name="Kellogg E.A."/>
            <person name="Brutnell T.P."/>
            <person name="Doust A.N."/>
            <person name="Tuskan G.A."/>
            <person name="Rokhsar D."/>
            <person name="Devos K.M."/>
        </authorList>
    </citation>
    <scope>NUCLEOTIDE SEQUENCE [LARGE SCALE GENOMIC DNA]</scope>
    <source>
        <strain evidence="2">cv. Yugu1</strain>
    </source>
</reference>
<dbReference type="AlphaFoldDB" id="K3ZBH9"/>
<proteinExistence type="predicted"/>
<dbReference type="Proteomes" id="UP000004995">
    <property type="component" value="Unassembled WGS sequence"/>
</dbReference>
<dbReference type="InParanoid" id="K3ZBH9"/>
<evidence type="ECO:0000313" key="2">
    <source>
        <dbReference type="Proteomes" id="UP000004995"/>
    </source>
</evidence>
<organism evidence="1 2">
    <name type="scientific">Setaria italica</name>
    <name type="common">Foxtail millet</name>
    <name type="synonym">Panicum italicum</name>
    <dbReference type="NCBI Taxonomy" id="4555"/>
    <lineage>
        <taxon>Eukaryota</taxon>
        <taxon>Viridiplantae</taxon>
        <taxon>Streptophyta</taxon>
        <taxon>Embryophyta</taxon>
        <taxon>Tracheophyta</taxon>
        <taxon>Spermatophyta</taxon>
        <taxon>Magnoliopsida</taxon>
        <taxon>Liliopsida</taxon>
        <taxon>Poales</taxon>
        <taxon>Poaceae</taxon>
        <taxon>PACMAD clade</taxon>
        <taxon>Panicoideae</taxon>
        <taxon>Panicodae</taxon>
        <taxon>Paniceae</taxon>
        <taxon>Cenchrinae</taxon>
        <taxon>Setaria</taxon>
    </lineage>
</organism>
<dbReference type="Gramene" id="KQL15841">
    <property type="protein sequence ID" value="KQL15841"/>
    <property type="gene ID" value="SETIT_023900mg"/>
</dbReference>
<dbReference type="EMBL" id="AGNK02001791">
    <property type="status" value="NOT_ANNOTATED_CDS"/>
    <property type="molecule type" value="Genomic_DNA"/>
</dbReference>
<dbReference type="HOGENOM" id="CLU_2762618_0_0_1"/>
<name>K3ZBH9_SETIT</name>
<reference evidence="1" key="2">
    <citation type="submission" date="2018-08" db="UniProtKB">
        <authorList>
            <consortium name="EnsemblPlants"/>
        </authorList>
    </citation>
    <scope>IDENTIFICATION</scope>
    <source>
        <strain evidence="1">Yugu1</strain>
    </source>
</reference>
<keyword evidence="2" id="KW-1185">Reference proteome</keyword>
<sequence length="70" mass="8236">MQNNNGHTATNNLVMKDMFCTNEPITQNKVIHNCSGEIYFTYPNEIISNNLKLRIFSEKYDHKCLERNKN</sequence>
<dbReference type="EnsemblPlants" id="KQL15841">
    <property type="protein sequence ID" value="KQL15841"/>
    <property type="gene ID" value="SETIT_023900mg"/>
</dbReference>
<evidence type="ECO:0000313" key="1">
    <source>
        <dbReference type="EnsemblPlants" id="KQL15841"/>
    </source>
</evidence>
<protein>
    <submittedName>
        <fullName evidence="1">Uncharacterized protein</fullName>
    </submittedName>
</protein>
<accession>K3ZBH9</accession>